<dbReference type="OrthoDB" id="5198651at2"/>
<name>D2S4T1_GEOOG</name>
<proteinExistence type="predicted"/>
<dbReference type="EMBL" id="CP001867">
    <property type="protein sequence ID" value="ADB77231.1"/>
    <property type="molecule type" value="Genomic_DNA"/>
</dbReference>
<evidence type="ECO:0008006" key="3">
    <source>
        <dbReference type="Google" id="ProtNLM"/>
    </source>
</evidence>
<dbReference type="KEGG" id="gob:Gobs_4683"/>
<keyword evidence="2" id="KW-1185">Reference proteome</keyword>
<dbReference type="Proteomes" id="UP000001382">
    <property type="component" value="Chromosome"/>
</dbReference>
<dbReference type="RefSeq" id="WP_012950655.1">
    <property type="nucleotide sequence ID" value="NC_013757.1"/>
</dbReference>
<dbReference type="STRING" id="526225.Gobs_4683"/>
<reference evidence="1 2" key="1">
    <citation type="journal article" date="2010" name="Stand. Genomic Sci.">
        <title>Complete genome sequence of Geodermatophilus obscurus type strain (G-20).</title>
        <authorList>
            <person name="Ivanova N."/>
            <person name="Sikorski J."/>
            <person name="Jando M."/>
            <person name="Munk C."/>
            <person name="Lapidus A."/>
            <person name="Glavina Del Rio T."/>
            <person name="Copeland A."/>
            <person name="Tice H."/>
            <person name="Cheng J.-F."/>
            <person name="Lucas S."/>
            <person name="Chen F."/>
            <person name="Nolan M."/>
            <person name="Bruce D."/>
            <person name="Goodwin L."/>
            <person name="Pitluck S."/>
            <person name="Mavromatis K."/>
            <person name="Mikhailova N."/>
            <person name="Pati A."/>
            <person name="Chen A."/>
            <person name="Palaniappan K."/>
            <person name="Land M."/>
            <person name="Hauser L."/>
            <person name="Chang Y.-J."/>
            <person name="Jeffries C.D."/>
            <person name="Meincke L."/>
            <person name="Brettin T."/>
            <person name="Detter J.C."/>
            <person name="Detter J.C."/>
            <person name="Rohde M."/>
            <person name="Goeker M."/>
            <person name="Bristow J."/>
            <person name="Eisen J.A."/>
            <person name="Markowitz V."/>
            <person name="Hugenholtz P."/>
            <person name="Kyrpides N.C."/>
            <person name="Klenk H.-P."/>
        </authorList>
    </citation>
    <scope>NUCLEOTIDE SEQUENCE [LARGE SCALE GENOMIC DNA]</scope>
    <source>
        <strain evidence="2">ATCC 25078 / DSM 43160 / JCM 3152 / KCC A-0152 / KCTC 9177 / NBRC 13315 / NRRL B-3577 / G-20</strain>
    </source>
</reference>
<dbReference type="AlphaFoldDB" id="D2S4T1"/>
<gene>
    <name evidence="1" type="ordered locus">Gobs_4683</name>
</gene>
<sequence>MPSPLSPDERRRRRAALRRYHPDLGGDAEAFLRTLRAWDSRSPAGTPGPAGSEVRFVRRPRGVRRLLAWWRRSRSRRSPAHRRVV</sequence>
<accession>D2S4T1</accession>
<evidence type="ECO:0000313" key="1">
    <source>
        <dbReference type="EMBL" id="ADB77231.1"/>
    </source>
</evidence>
<evidence type="ECO:0000313" key="2">
    <source>
        <dbReference type="Proteomes" id="UP000001382"/>
    </source>
</evidence>
<organism evidence="1 2">
    <name type="scientific">Geodermatophilus obscurus (strain ATCC 25078 / DSM 43160 / JCM 3152 / CCUG 61914 / KCC A-0152 / KCTC 9177 / NBRC 13315 / NRRL B-3577 / G-20)</name>
    <dbReference type="NCBI Taxonomy" id="526225"/>
    <lineage>
        <taxon>Bacteria</taxon>
        <taxon>Bacillati</taxon>
        <taxon>Actinomycetota</taxon>
        <taxon>Actinomycetes</taxon>
        <taxon>Geodermatophilales</taxon>
        <taxon>Geodermatophilaceae</taxon>
        <taxon>Geodermatophilus</taxon>
    </lineage>
</organism>
<reference evidence="2" key="2">
    <citation type="submission" date="2010-01" db="EMBL/GenBank/DDBJ databases">
        <title>The complete genome of Geodermatophilus obscurus DSM 43160.</title>
        <authorList>
            <consortium name="US DOE Joint Genome Institute (JGI-PGF)"/>
            <person name="Lucas S."/>
            <person name="Copeland A."/>
            <person name="Lapidus A."/>
            <person name="Glavina del Rio T."/>
            <person name="Dalin E."/>
            <person name="Tice H."/>
            <person name="Bruce D."/>
            <person name="Goodwin L."/>
            <person name="Pitluck S."/>
            <person name="Kyrpides N."/>
            <person name="Mavromatis K."/>
            <person name="Ivanova N."/>
            <person name="Munk A.C."/>
            <person name="Brettin T."/>
            <person name="Detter J.C."/>
            <person name="Han C."/>
            <person name="Larimer F."/>
            <person name="Land M."/>
            <person name="Hauser L."/>
            <person name="Markowitz V."/>
            <person name="Cheng J.-F."/>
            <person name="Hugenholtz P."/>
            <person name="Woyke T."/>
            <person name="Wu D."/>
            <person name="Jando M."/>
            <person name="Schneider S."/>
            <person name="Klenk H.-P."/>
            <person name="Eisen J.A."/>
        </authorList>
    </citation>
    <scope>NUCLEOTIDE SEQUENCE [LARGE SCALE GENOMIC DNA]</scope>
    <source>
        <strain evidence="2">ATCC 25078 / DSM 43160 / JCM 3152 / KCC A-0152 / KCTC 9177 / NBRC 13315 / NRRL B-3577 / G-20</strain>
    </source>
</reference>
<dbReference type="HOGENOM" id="CLU_164815_0_0_11"/>
<protein>
    <recommendedName>
        <fullName evidence="3">J domain-containing protein</fullName>
    </recommendedName>
</protein>